<feature type="transmembrane region" description="Helical" evidence="2">
    <location>
        <begin position="187"/>
        <end position="211"/>
    </location>
</feature>
<comment type="caution">
    <text evidence="3">The sequence shown here is derived from an EMBL/GenBank/DDBJ whole genome shotgun (WGS) entry which is preliminary data.</text>
</comment>
<keyword evidence="2" id="KW-0812">Transmembrane</keyword>
<gene>
    <name evidence="3" type="ORF">R3P38DRAFT_3292243</name>
</gene>
<feature type="transmembrane region" description="Helical" evidence="2">
    <location>
        <begin position="12"/>
        <end position="30"/>
    </location>
</feature>
<evidence type="ECO:0000313" key="4">
    <source>
        <dbReference type="Proteomes" id="UP001362999"/>
    </source>
</evidence>
<accession>A0AAV9ZKY6</accession>
<keyword evidence="4" id="KW-1185">Reference proteome</keyword>
<evidence type="ECO:0000256" key="1">
    <source>
        <dbReference type="SAM" id="MobiDB-lite"/>
    </source>
</evidence>
<dbReference type="AlphaFoldDB" id="A0AAV9ZKY6"/>
<feature type="region of interest" description="Disordered" evidence="1">
    <location>
        <begin position="301"/>
        <end position="327"/>
    </location>
</feature>
<feature type="transmembrane region" description="Helical" evidence="2">
    <location>
        <begin position="42"/>
        <end position="65"/>
    </location>
</feature>
<name>A0AAV9ZKY6_9AGAR</name>
<protein>
    <submittedName>
        <fullName evidence="3">Uncharacterized protein</fullName>
    </submittedName>
</protein>
<evidence type="ECO:0000313" key="3">
    <source>
        <dbReference type="EMBL" id="KAK6984882.1"/>
    </source>
</evidence>
<proteinExistence type="predicted"/>
<dbReference type="Proteomes" id="UP001362999">
    <property type="component" value="Unassembled WGS sequence"/>
</dbReference>
<evidence type="ECO:0000256" key="2">
    <source>
        <dbReference type="SAM" id="Phobius"/>
    </source>
</evidence>
<dbReference type="PANTHER" id="PTHR42109:SF2">
    <property type="entry name" value="INTEGRAL MEMBRANE PROTEIN"/>
    <property type="match status" value="1"/>
</dbReference>
<sequence>MSKFNGEAGAGLLFMILYLFVFIWLFYAYITHRMKWRSRWSVLFFHVAIRLASQGCAIGFAILGFANKNIFIAFLILGAEGYFTLVLCTFRFVISWHQHNLPNGVSWLEPRRGAKIDSRARIRRLLAFLFLGPFALLIYHDNIMAAFHVLLALANSTIIVGGSYLINADLSQFDSADTQRKIRVARVTRTTGQGVFLACNAALLAIILVTIRNNRRTAPRINGWSGVHPTLVLLLVTWVPLIVRGIYGVLQSADFELSYYNPNTYGEHGFSSHYTLVEYLMGVMTEWLACVLLSCTYATSRHDSPKDEINPHGEEETREMEPVQASS</sequence>
<feature type="transmembrane region" description="Helical" evidence="2">
    <location>
        <begin position="122"/>
        <end position="139"/>
    </location>
</feature>
<feature type="transmembrane region" description="Helical" evidence="2">
    <location>
        <begin position="145"/>
        <end position="166"/>
    </location>
</feature>
<reference evidence="3 4" key="1">
    <citation type="journal article" date="2024" name="J Genomics">
        <title>Draft genome sequencing and assembly of Favolaschia claudopus CIRM-BRFM 2984 isolated from oak limbs.</title>
        <authorList>
            <person name="Navarro D."/>
            <person name="Drula E."/>
            <person name="Chaduli D."/>
            <person name="Cazenave R."/>
            <person name="Ahrendt S."/>
            <person name="Wang J."/>
            <person name="Lipzen A."/>
            <person name="Daum C."/>
            <person name="Barry K."/>
            <person name="Grigoriev I.V."/>
            <person name="Favel A."/>
            <person name="Rosso M.N."/>
            <person name="Martin F."/>
        </authorList>
    </citation>
    <scope>NUCLEOTIDE SEQUENCE [LARGE SCALE GENOMIC DNA]</scope>
    <source>
        <strain evidence="3 4">CIRM-BRFM 2984</strain>
    </source>
</reference>
<dbReference type="EMBL" id="JAWWNJ010000134">
    <property type="protein sequence ID" value="KAK6984882.1"/>
    <property type="molecule type" value="Genomic_DNA"/>
</dbReference>
<feature type="compositionally biased region" description="Basic and acidic residues" evidence="1">
    <location>
        <begin position="301"/>
        <end position="321"/>
    </location>
</feature>
<keyword evidence="2" id="KW-0472">Membrane</keyword>
<feature type="transmembrane region" description="Helical" evidence="2">
    <location>
        <begin position="231"/>
        <end position="250"/>
    </location>
</feature>
<keyword evidence="2" id="KW-1133">Transmembrane helix</keyword>
<dbReference type="PANTHER" id="PTHR42109">
    <property type="entry name" value="UNPLACED GENOMIC SCAFFOLD UM_SCAF_CONTIG_1.265, WHOLE GENOME SHOTGUN SEQUENCE"/>
    <property type="match status" value="1"/>
</dbReference>
<feature type="transmembrane region" description="Helical" evidence="2">
    <location>
        <begin position="71"/>
        <end position="94"/>
    </location>
</feature>
<organism evidence="3 4">
    <name type="scientific">Favolaschia claudopus</name>
    <dbReference type="NCBI Taxonomy" id="2862362"/>
    <lineage>
        <taxon>Eukaryota</taxon>
        <taxon>Fungi</taxon>
        <taxon>Dikarya</taxon>
        <taxon>Basidiomycota</taxon>
        <taxon>Agaricomycotina</taxon>
        <taxon>Agaricomycetes</taxon>
        <taxon>Agaricomycetidae</taxon>
        <taxon>Agaricales</taxon>
        <taxon>Marasmiineae</taxon>
        <taxon>Mycenaceae</taxon>
        <taxon>Favolaschia</taxon>
    </lineage>
</organism>